<gene>
    <name evidence="1" type="ORF">JOC86_000203</name>
</gene>
<evidence type="ECO:0000313" key="2">
    <source>
        <dbReference type="Proteomes" id="UP001646157"/>
    </source>
</evidence>
<organism evidence="1 2">
    <name type="scientific">Rossellomorea pakistanensis</name>
    <dbReference type="NCBI Taxonomy" id="992288"/>
    <lineage>
        <taxon>Bacteria</taxon>
        <taxon>Bacillati</taxon>
        <taxon>Bacillota</taxon>
        <taxon>Bacilli</taxon>
        <taxon>Bacillales</taxon>
        <taxon>Bacillaceae</taxon>
        <taxon>Rossellomorea</taxon>
    </lineage>
</organism>
<protein>
    <submittedName>
        <fullName evidence="1">5'(3')-deoxyribonucleotidase</fullName>
    </submittedName>
</protein>
<comment type="caution">
    <text evidence="1">The sequence shown here is derived from an EMBL/GenBank/DDBJ whole genome shotgun (WGS) entry which is preliminary data.</text>
</comment>
<sequence length="38" mass="4553">MKRIAIDMDEVMADFISKHLSIYNLHYNERLSIDDLKN</sequence>
<proteinExistence type="predicted"/>
<dbReference type="Proteomes" id="UP001646157">
    <property type="component" value="Unassembled WGS sequence"/>
</dbReference>
<evidence type="ECO:0000313" key="1">
    <source>
        <dbReference type="EMBL" id="MBM7583666.1"/>
    </source>
</evidence>
<dbReference type="EMBL" id="JAFBDZ010000001">
    <property type="protein sequence ID" value="MBM7583666.1"/>
    <property type="molecule type" value="Genomic_DNA"/>
</dbReference>
<keyword evidence="2" id="KW-1185">Reference proteome</keyword>
<reference evidence="1 2" key="1">
    <citation type="submission" date="2021-01" db="EMBL/GenBank/DDBJ databases">
        <title>Genomic Encyclopedia of Type Strains, Phase IV (KMG-IV): sequencing the most valuable type-strain genomes for metagenomic binning, comparative biology and taxonomic classification.</title>
        <authorList>
            <person name="Goeker M."/>
        </authorList>
    </citation>
    <scope>NUCLEOTIDE SEQUENCE [LARGE SCALE GENOMIC DNA]</scope>
    <source>
        <strain evidence="1 2">DSM 24834</strain>
    </source>
</reference>
<accession>A0ABS2N740</accession>
<name>A0ABS2N740_9BACI</name>